<keyword evidence="3" id="KW-1015">Disulfide bond</keyword>
<dbReference type="Gene3D" id="3.30.700.10">
    <property type="entry name" value="Glycoprotein, Type 4 Pilin"/>
    <property type="match status" value="1"/>
</dbReference>
<comment type="caution">
    <text evidence="6">The sequence shown here is derived from an EMBL/GenBank/DDBJ whole genome shotgun (WGS) entry which is preliminary data.</text>
</comment>
<evidence type="ECO:0000256" key="1">
    <source>
        <dbReference type="ARBA" id="ARBA00005233"/>
    </source>
</evidence>
<dbReference type="SUPFAM" id="SSF54523">
    <property type="entry name" value="Pili subunits"/>
    <property type="match status" value="1"/>
</dbReference>
<evidence type="ECO:0000256" key="3">
    <source>
        <dbReference type="ARBA" id="ARBA00023157"/>
    </source>
</evidence>
<dbReference type="PANTHER" id="PTHR30093">
    <property type="entry name" value="GENERAL SECRETION PATHWAY PROTEIN G"/>
    <property type="match status" value="1"/>
</dbReference>
<dbReference type="Pfam" id="PF07963">
    <property type="entry name" value="N_methyl"/>
    <property type="match status" value="1"/>
</dbReference>
<dbReference type="Pfam" id="PF00114">
    <property type="entry name" value="Pilin"/>
    <property type="match status" value="1"/>
</dbReference>
<dbReference type="InterPro" id="IPR012902">
    <property type="entry name" value="N_methyl_site"/>
</dbReference>
<keyword evidence="5" id="KW-0812">Transmembrane</keyword>
<comment type="similarity">
    <text evidence="1 4">Belongs to the N-Me-Phe pilin family.</text>
</comment>
<dbReference type="AlphaFoldDB" id="A0AAX2MEF0"/>
<sequence length="190" mass="19970">MRRRGVGTRRAPPWLSLAHWEFNMKKQRKQQGFTLIELMIVVAIVGILAAIAIPAYQNYTVRARVTEGLTLADTAKLAVAENAASGVKYSNGWNAPTATKNVSTVGITDTTGVITITYQANVAASNANTLVLIPYTVASGGAATALPDSTTSFTPPSSNIVWQCASKSSTAKVGSVLGTLDSSLVPAECR</sequence>
<protein>
    <submittedName>
        <fullName evidence="6">Serogroup C1</fullName>
    </submittedName>
</protein>
<reference evidence="6 7" key="1">
    <citation type="submission" date="2018-06" db="EMBL/GenBank/DDBJ databases">
        <authorList>
            <consortium name="Pathogen Informatics"/>
            <person name="Doyle S."/>
        </authorList>
    </citation>
    <scope>NUCLEOTIDE SEQUENCE [LARGE SCALE GENOMIC DNA]</scope>
    <source>
        <strain evidence="6 7">NCTC8684</strain>
    </source>
</reference>
<dbReference type="EMBL" id="UIGR01000001">
    <property type="protein sequence ID" value="SUX34411.1"/>
    <property type="molecule type" value="Genomic_DNA"/>
</dbReference>
<dbReference type="PANTHER" id="PTHR30093:SF34">
    <property type="entry name" value="PREPILIN PEPTIDASE-DEPENDENT PROTEIN D"/>
    <property type="match status" value="1"/>
</dbReference>
<dbReference type="Proteomes" id="UP000254029">
    <property type="component" value="Unassembled WGS sequence"/>
</dbReference>
<keyword evidence="5" id="KW-0472">Membrane</keyword>
<dbReference type="InterPro" id="IPR045584">
    <property type="entry name" value="Pilin-like"/>
</dbReference>
<dbReference type="GO" id="GO:0009289">
    <property type="term" value="C:pilus"/>
    <property type="evidence" value="ECO:0007669"/>
    <property type="project" value="InterPro"/>
</dbReference>
<evidence type="ECO:0000256" key="4">
    <source>
        <dbReference type="RuleBase" id="RU000389"/>
    </source>
</evidence>
<accession>A0AAX2MEF0</accession>
<evidence type="ECO:0000256" key="5">
    <source>
        <dbReference type="SAM" id="Phobius"/>
    </source>
</evidence>
<dbReference type="PROSITE" id="PS00409">
    <property type="entry name" value="PROKAR_NTER_METHYL"/>
    <property type="match status" value="1"/>
</dbReference>
<evidence type="ECO:0000313" key="6">
    <source>
        <dbReference type="EMBL" id="SUX34411.1"/>
    </source>
</evidence>
<keyword evidence="4" id="KW-0281">Fimbrium</keyword>
<dbReference type="NCBIfam" id="TIGR02532">
    <property type="entry name" value="IV_pilin_GFxxxE"/>
    <property type="match status" value="1"/>
</dbReference>
<name>A0AAX2MEF0_CHRVL</name>
<organism evidence="6 7">
    <name type="scientific">Chromobacterium violaceum</name>
    <dbReference type="NCBI Taxonomy" id="536"/>
    <lineage>
        <taxon>Bacteria</taxon>
        <taxon>Pseudomonadati</taxon>
        <taxon>Pseudomonadota</taxon>
        <taxon>Betaproteobacteria</taxon>
        <taxon>Neisseriales</taxon>
        <taxon>Chromobacteriaceae</taxon>
        <taxon>Chromobacterium</taxon>
    </lineage>
</organism>
<evidence type="ECO:0000256" key="2">
    <source>
        <dbReference type="ARBA" id="ARBA00022481"/>
    </source>
</evidence>
<keyword evidence="2" id="KW-0488">Methylation</keyword>
<evidence type="ECO:0000313" key="7">
    <source>
        <dbReference type="Proteomes" id="UP000254029"/>
    </source>
</evidence>
<proteinExistence type="inferred from homology"/>
<keyword evidence="5" id="KW-1133">Transmembrane helix</keyword>
<dbReference type="InterPro" id="IPR001082">
    <property type="entry name" value="Pilin"/>
</dbReference>
<feature type="transmembrane region" description="Helical" evidence="5">
    <location>
        <begin position="33"/>
        <end position="56"/>
    </location>
</feature>
<gene>
    <name evidence="6" type="primary">fimA</name>
    <name evidence="6" type="ORF">NCTC8684_03447</name>
</gene>
<dbReference type="GO" id="GO:0007155">
    <property type="term" value="P:cell adhesion"/>
    <property type="evidence" value="ECO:0007669"/>
    <property type="project" value="InterPro"/>
</dbReference>